<name>A0A1Y1ZN58_9PLEO</name>
<keyword evidence="3" id="KW-1185">Reference proteome</keyword>
<dbReference type="Proteomes" id="UP000193144">
    <property type="component" value="Unassembled WGS sequence"/>
</dbReference>
<protein>
    <submittedName>
        <fullName evidence="2">Uncharacterized protein</fullName>
    </submittedName>
</protein>
<feature type="compositionally biased region" description="Low complexity" evidence="1">
    <location>
        <begin position="1"/>
        <end position="18"/>
    </location>
</feature>
<evidence type="ECO:0000313" key="3">
    <source>
        <dbReference type="Proteomes" id="UP000193144"/>
    </source>
</evidence>
<comment type="caution">
    <text evidence="2">The sequence shown here is derived from an EMBL/GenBank/DDBJ whole genome shotgun (WGS) entry which is preliminary data.</text>
</comment>
<evidence type="ECO:0000313" key="2">
    <source>
        <dbReference type="EMBL" id="ORY11634.1"/>
    </source>
</evidence>
<organism evidence="2 3">
    <name type="scientific">Clohesyomyces aquaticus</name>
    <dbReference type="NCBI Taxonomy" id="1231657"/>
    <lineage>
        <taxon>Eukaryota</taxon>
        <taxon>Fungi</taxon>
        <taxon>Dikarya</taxon>
        <taxon>Ascomycota</taxon>
        <taxon>Pezizomycotina</taxon>
        <taxon>Dothideomycetes</taxon>
        <taxon>Pleosporomycetidae</taxon>
        <taxon>Pleosporales</taxon>
        <taxon>Lindgomycetaceae</taxon>
        <taxon>Clohesyomyces</taxon>
    </lineage>
</organism>
<proteinExistence type="predicted"/>
<dbReference type="OrthoDB" id="3494771at2759"/>
<feature type="compositionally biased region" description="Low complexity" evidence="1">
    <location>
        <begin position="47"/>
        <end position="62"/>
    </location>
</feature>
<dbReference type="AlphaFoldDB" id="A0A1Y1ZN58"/>
<feature type="compositionally biased region" description="Polar residues" evidence="1">
    <location>
        <begin position="63"/>
        <end position="78"/>
    </location>
</feature>
<accession>A0A1Y1ZN58</accession>
<gene>
    <name evidence="2" type="ORF">BCR34DRAFT_601238</name>
</gene>
<sequence length="116" mass="12470">MSSTTSSLRQSPSSPFKSLTKSLKAHHESVNAAYQTYYGVPQMIANSPSASASSTPRSSLESNSSASQTQKGQESVKSGNGVWGKVKKAARDHQRSVDQAYAVYYGVGVAPVRWRE</sequence>
<feature type="region of interest" description="Disordered" evidence="1">
    <location>
        <begin position="45"/>
        <end position="87"/>
    </location>
</feature>
<feature type="region of interest" description="Disordered" evidence="1">
    <location>
        <begin position="1"/>
        <end position="22"/>
    </location>
</feature>
<reference evidence="2 3" key="1">
    <citation type="submission" date="2016-07" db="EMBL/GenBank/DDBJ databases">
        <title>Pervasive Adenine N6-methylation of Active Genes in Fungi.</title>
        <authorList>
            <consortium name="DOE Joint Genome Institute"/>
            <person name="Mondo S.J."/>
            <person name="Dannebaum R.O."/>
            <person name="Kuo R.C."/>
            <person name="Labutti K."/>
            <person name="Haridas S."/>
            <person name="Kuo A."/>
            <person name="Salamov A."/>
            <person name="Ahrendt S.R."/>
            <person name="Lipzen A."/>
            <person name="Sullivan W."/>
            <person name="Andreopoulos W.B."/>
            <person name="Clum A."/>
            <person name="Lindquist E."/>
            <person name="Daum C."/>
            <person name="Ramamoorthy G.K."/>
            <person name="Gryganskyi A."/>
            <person name="Culley D."/>
            <person name="Magnuson J.K."/>
            <person name="James T.Y."/>
            <person name="O'Malley M.A."/>
            <person name="Stajich J.E."/>
            <person name="Spatafora J.W."/>
            <person name="Visel A."/>
            <person name="Grigoriev I.V."/>
        </authorList>
    </citation>
    <scope>NUCLEOTIDE SEQUENCE [LARGE SCALE GENOMIC DNA]</scope>
    <source>
        <strain evidence="2 3">CBS 115471</strain>
    </source>
</reference>
<evidence type="ECO:0000256" key="1">
    <source>
        <dbReference type="SAM" id="MobiDB-lite"/>
    </source>
</evidence>
<dbReference type="EMBL" id="MCFA01000059">
    <property type="protein sequence ID" value="ORY11634.1"/>
    <property type="molecule type" value="Genomic_DNA"/>
</dbReference>